<dbReference type="InterPro" id="IPR019885">
    <property type="entry name" value="Tscrpt_reg_HTH_AsnC-type_CS"/>
</dbReference>
<dbReference type="PRINTS" id="PR00033">
    <property type="entry name" value="HTHASNC"/>
</dbReference>
<keyword evidence="1" id="KW-0805">Transcription regulation</keyword>
<dbReference type="PROSITE" id="PS00519">
    <property type="entry name" value="HTH_ASNC_1"/>
    <property type="match status" value="1"/>
</dbReference>
<dbReference type="EMBL" id="CP058649">
    <property type="protein sequence ID" value="QUI23133.1"/>
    <property type="molecule type" value="Genomic_DNA"/>
</dbReference>
<keyword evidence="3" id="KW-0804">Transcription</keyword>
<dbReference type="CDD" id="cd00090">
    <property type="entry name" value="HTH_ARSR"/>
    <property type="match status" value="1"/>
</dbReference>
<dbReference type="InterPro" id="IPR019888">
    <property type="entry name" value="Tscrpt_reg_AsnC-like"/>
</dbReference>
<reference evidence="5" key="1">
    <citation type="submission" date="2020-07" db="EMBL/GenBank/DDBJ databases">
        <title>Vallitalea pronyensis genome.</title>
        <authorList>
            <person name="Postec A."/>
        </authorList>
    </citation>
    <scope>NUCLEOTIDE SEQUENCE</scope>
    <source>
        <strain evidence="5">FatNI3</strain>
    </source>
</reference>
<dbReference type="InterPro" id="IPR011008">
    <property type="entry name" value="Dimeric_a/b-barrel"/>
</dbReference>
<feature type="domain" description="HTH asnC-type" evidence="4">
    <location>
        <begin position="1"/>
        <end position="72"/>
    </location>
</feature>
<organism evidence="5 6">
    <name type="scientific">Vallitalea pronyensis</name>
    <dbReference type="NCBI Taxonomy" id="1348613"/>
    <lineage>
        <taxon>Bacteria</taxon>
        <taxon>Bacillati</taxon>
        <taxon>Bacillota</taxon>
        <taxon>Clostridia</taxon>
        <taxon>Lachnospirales</taxon>
        <taxon>Vallitaleaceae</taxon>
        <taxon>Vallitalea</taxon>
    </lineage>
</organism>
<dbReference type="SUPFAM" id="SSF54909">
    <property type="entry name" value="Dimeric alpha+beta barrel"/>
    <property type="match status" value="1"/>
</dbReference>
<dbReference type="InterPro" id="IPR019887">
    <property type="entry name" value="Tscrpt_reg_AsnC/Lrp_C"/>
</dbReference>
<dbReference type="Gene3D" id="3.30.70.920">
    <property type="match status" value="1"/>
</dbReference>
<dbReference type="RefSeq" id="WP_212698633.1">
    <property type="nucleotide sequence ID" value="NZ_CP058649.1"/>
</dbReference>
<evidence type="ECO:0000256" key="2">
    <source>
        <dbReference type="ARBA" id="ARBA00023125"/>
    </source>
</evidence>
<dbReference type="InterPro" id="IPR036390">
    <property type="entry name" value="WH_DNA-bd_sf"/>
</dbReference>
<evidence type="ECO:0000256" key="3">
    <source>
        <dbReference type="ARBA" id="ARBA00023163"/>
    </source>
</evidence>
<evidence type="ECO:0000259" key="4">
    <source>
        <dbReference type="PROSITE" id="PS50956"/>
    </source>
</evidence>
<dbReference type="SMART" id="SM00344">
    <property type="entry name" value="HTH_ASNC"/>
    <property type="match status" value="1"/>
</dbReference>
<dbReference type="InterPro" id="IPR011991">
    <property type="entry name" value="ArsR-like_HTH"/>
</dbReference>
<dbReference type="InterPro" id="IPR036388">
    <property type="entry name" value="WH-like_DNA-bd_sf"/>
</dbReference>
<dbReference type="Proteomes" id="UP000683246">
    <property type="component" value="Chromosome"/>
</dbReference>
<evidence type="ECO:0000313" key="5">
    <source>
        <dbReference type="EMBL" id="QUI23133.1"/>
    </source>
</evidence>
<accession>A0A8J8MKT6</accession>
<keyword evidence="2" id="KW-0238">DNA-binding</keyword>
<dbReference type="PANTHER" id="PTHR30154:SF34">
    <property type="entry name" value="TRANSCRIPTIONAL REGULATOR AZLB"/>
    <property type="match status" value="1"/>
</dbReference>
<dbReference type="AlphaFoldDB" id="A0A8J8MKT6"/>
<evidence type="ECO:0000313" key="6">
    <source>
        <dbReference type="Proteomes" id="UP000683246"/>
    </source>
</evidence>
<dbReference type="GO" id="GO:0043200">
    <property type="term" value="P:response to amino acid"/>
    <property type="evidence" value="ECO:0007669"/>
    <property type="project" value="TreeGrafter"/>
</dbReference>
<dbReference type="Pfam" id="PF13412">
    <property type="entry name" value="HTH_24"/>
    <property type="match status" value="1"/>
</dbReference>
<dbReference type="GO" id="GO:0043565">
    <property type="term" value="F:sequence-specific DNA binding"/>
    <property type="evidence" value="ECO:0007669"/>
    <property type="project" value="InterPro"/>
</dbReference>
<dbReference type="InterPro" id="IPR000485">
    <property type="entry name" value="AsnC-type_HTH_dom"/>
</dbReference>
<evidence type="ECO:0000256" key="1">
    <source>
        <dbReference type="ARBA" id="ARBA00023015"/>
    </source>
</evidence>
<keyword evidence="6" id="KW-1185">Reference proteome</keyword>
<dbReference type="PANTHER" id="PTHR30154">
    <property type="entry name" value="LEUCINE-RESPONSIVE REGULATORY PROTEIN"/>
    <property type="match status" value="1"/>
</dbReference>
<dbReference type="Pfam" id="PF01037">
    <property type="entry name" value="AsnC_trans_reg"/>
    <property type="match status" value="1"/>
</dbReference>
<gene>
    <name evidence="5" type="ORF">HZI73_12915</name>
</gene>
<proteinExistence type="predicted"/>
<name>A0A8J8MKT6_9FIRM</name>
<sequence length="152" mass="17251">MDTIDLQILRLLQKNARVTVSEISHQINLSISAVSDRLKKLESTGIIEQYTAIINPNVLHRKLTAIMFIAIDRPQYTDAFTDFVKENDEILDCLYIAGEYDYSLKIVTKDTFTLERLLNQIKAINGIKKTKTNVVLSTVKNAHSVVPSIEEE</sequence>
<dbReference type="GO" id="GO:0005829">
    <property type="term" value="C:cytosol"/>
    <property type="evidence" value="ECO:0007669"/>
    <property type="project" value="TreeGrafter"/>
</dbReference>
<dbReference type="KEGG" id="vpy:HZI73_12915"/>
<dbReference type="SUPFAM" id="SSF46785">
    <property type="entry name" value="Winged helix' DNA-binding domain"/>
    <property type="match status" value="1"/>
</dbReference>
<dbReference type="Gene3D" id="1.10.10.10">
    <property type="entry name" value="Winged helix-like DNA-binding domain superfamily/Winged helix DNA-binding domain"/>
    <property type="match status" value="1"/>
</dbReference>
<dbReference type="PROSITE" id="PS50956">
    <property type="entry name" value="HTH_ASNC_2"/>
    <property type="match status" value="1"/>
</dbReference>
<protein>
    <submittedName>
        <fullName evidence="5">Lrp/AsnC family transcriptional regulator</fullName>
    </submittedName>
</protein>